<feature type="transmembrane region" description="Helical" evidence="8">
    <location>
        <begin position="330"/>
        <end position="350"/>
    </location>
</feature>
<dbReference type="GO" id="GO:0005886">
    <property type="term" value="C:plasma membrane"/>
    <property type="evidence" value="ECO:0007669"/>
    <property type="project" value="UniProtKB-SubCell"/>
</dbReference>
<dbReference type="AlphaFoldDB" id="A0A0U4W4A3"/>
<keyword evidence="4" id="KW-0808">Transferase</keyword>
<dbReference type="EMBL" id="AP014945">
    <property type="protein sequence ID" value="BAU23917.1"/>
    <property type="molecule type" value="Genomic_DNA"/>
</dbReference>
<dbReference type="GO" id="GO:0010041">
    <property type="term" value="P:response to iron(III) ion"/>
    <property type="evidence" value="ECO:0007669"/>
    <property type="project" value="TreeGrafter"/>
</dbReference>
<protein>
    <recommendedName>
        <fullName evidence="9">Glycosyltransferase RgtA/B/C/D-like domain-containing protein</fullName>
    </recommendedName>
</protein>
<dbReference type="PANTHER" id="PTHR33908:SF3">
    <property type="entry name" value="UNDECAPRENYL PHOSPHATE-ALPHA-4-AMINO-4-DEOXY-L-ARABINOSE ARABINOSYL TRANSFERASE"/>
    <property type="match status" value="1"/>
</dbReference>
<dbReference type="Pfam" id="PF13231">
    <property type="entry name" value="PMT_2"/>
    <property type="match status" value="1"/>
</dbReference>
<dbReference type="OrthoDB" id="9775035at2"/>
<feature type="transmembrane region" description="Helical" evidence="8">
    <location>
        <begin position="362"/>
        <end position="383"/>
    </location>
</feature>
<evidence type="ECO:0000313" key="11">
    <source>
        <dbReference type="Proteomes" id="UP000068196"/>
    </source>
</evidence>
<dbReference type="InterPro" id="IPR050297">
    <property type="entry name" value="LipidA_mod_glycosyltrf_83"/>
</dbReference>
<evidence type="ECO:0000256" key="7">
    <source>
        <dbReference type="ARBA" id="ARBA00023136"/>
    </source>
</evidence>
<comment type="subcellular location">
    <subcellularLocation>
        <location evidence="1">Cell membrane</location>
        <topology evidence="1">Multi-pass membrane protein</topology>
    </subcellularLocation>
</comment>
<reference evidence="10 11" key="1">
    <citation type="journal article" date="2016" name="Int. J. Syst. Evol. Microbiol.">
        <title>Caldimicrobium thiodismutans sp. nov., a sulfur-disproportionating bacterium isolated from a hot spring, and emended description of the genus Caldimicrobium.</title>
        <authorList>
            <person name="Kojima H."/>
            <person name="Umezawa K."/>
            <person name="Fukui M."/>
        </authorList>
    </citation>
    <scope>NUCLEOTIDE SEQUENCE [LARGE SCALE GENOMIC DNA]</scope>
    <source>
        <strain evidence="10 11">TF1</strain>
    </source>
</reference>
<evidence type="ECO:0000256" key="3">
    <source>
        <dbReference type="ARBA" id="ARBA00022676"/>
    </source>
</evidence>
<sequence>MKGTLYIFIILIIFGLLLYLPFISGKEFQGEEGRRVLIALQMLETKEYLLPQLFGEPYFQKPPLFNLALAGFFKLTGDHSEFTARAFSALSMIVSSLFLTSIWMKILNSLAERRKEFFILSLLPGLIFLTTPEVIDKALRAEIDAFYTLLITLSLFSWFYLHEIKNKKYLAFGISGFFLGLGILTKTFQALLFFYLAFLPYLFFQKRLREFSGLPHFFGILTIFSVFFFWAIPVSQKVGLKPFISAWLSEYLSSARAQEMGFLQHLESFTLQALLGFSPWIFTLLALRKEPLRNFFKEREPLNKLLLFSLFLFVFGYFFHFLFPGARLRYMLPSISGLVMTATLVFYYYLQRDKLSQTLQTLLKLFLWLNIILLFAFIIYLLYRTFEVSPFFYLFVIFFLFLNLFFLLKKLNSSVSLFFYLVLYVFFAKQIYVSFYYPLHQKEMNYFRNSAFEIAELIKDKKELYLCQVIPHHLIYYLKYRYQLIEKVEYLKDCTSLPEKSYILLKDKNLLSEKNNIIKIYPLEIRGKNYFLIKTE</sequence>
<dbReference type="RefSeq" id="WP_068515709.1">
    <property type="nucleotide sequence ID" value="NZ_AP014945.1"/>
</dbReference>
<feature type="transmembrane region" description="Helical" evidence="8">
    <location>
        <begin position="173"/>
        <end position="202"/>
    </location>
</feature>
<proteinExistence type="predicted"/>
<dbReference type="PATRIC" id="fig|1653476.3.peg.1613"/>
<feature type="domain" description="Glycosyltransferase RgtA/B/C/D-like" evidence="9">
    <location>
        <begin position="61"/>
        <end position="228"/>
    </location>
</feature>
<evidence type="ECO:0000313" key="10">
    <source>
        <dbReference type="EMBL" id="BAU23917.1"/>
    </source>
</evidence>
<evidence type="ECO:0000256" key="5">
    <source>
        <dbReference type="ARBA" id="ARBA00022692"/>
    </source>
</evidence>
<dbReference type="GO" id="GO:0016763">
    <property type="term" value="F:pentosyltransferase activity"/>
    <property type="evidence" value="ECO:0007669"/>
    <property type="project" value="TreeGrafter"/>
</dbReference>
<evidence type="ECO:0000256" key="1">
    <source>
        <dbReference type="ARBA" id="ARBA00004651"/>
    </source>
</evidence>
<feature type="transmembrane region" description="Helical" evidence="8">
    <location>
        <begin position="6"/>
        <end position="25"/>
    </location>
</feature>
<feature type="transmembrane region" description="Helical" evidence="8">
    <location>
        <begin position="417"/>
        <end position="439"/>
    </location>
</feature>
<feature type="transmembrane region" description="Helical" evidence="8">
    <location>
        <begin position="116"/>
        <end position="135"/>
    </location>
</feature>
<dbReference type="InterPro" id="IPR038731">
    <property type="entry name" value="RgtA/B/C-like"/>
</dbReference>
<keyword evidence="7 8" id="KW-0472">Membrane</keyword>
<feature type="transmembrane region" description="Helical" evidence="8">
    <location>
        <begin position="389"/>
        <end position="408"/>
    </location>
</feature>
<evidence type="ECO:0000256" key="2">
    <source>
        <dbReference type="ARBA" id="ARBA00022475"/>
    </source>
</evidence>
<dbReference type="GO" id="GO:0009103">
    <property type="term" value="P:lipopolysaccharide biosynthetic process"/>
    <property type="evidence" value="ECO:0007669"/>
    <property type="project" value="UniProtKB-ARBA"/>
</dbReference>
<gene>
    <name evidence="10" type="ORF">THC_1552</name>
</gene>
<dbReference type="KEGG" id="cthi:THC_1552"/>
<feature type="transmembrane region" description="Helical" evidence="8">
    <location>
        <begin position="214"/>
        <end position="232"/>
    </location>
</feature>
<evidence type="ECO:0000256" key="6">
    <source>
        <dbReference type="ARBA" id="ARBA00022989"/>
    </source>
</evidence>
<dbReference type="PANTHER" id="PTHR33908">
    <property type="entry name" value="MANNOSYLTRANSFERASE YKCB-RELATED"/>
    <property type="match status" value="1"/>
</dbReference>
<evidence type="ECO:0000256" key="8">
    <source>
        <dbReference type="SAM" id="Phobius"/>
    </source>
</evidence>
<keyword evidence="3" id="KW-0328">Glycosyltransferase</keyword>
<accession>A0A0U4W4A3</accession>
<keyword evidence="2" id="KW-1003">Cell membrane</keyword>
<feature type="transmembrane region" description="Helical" evidence="8">
    <location>
        <begin position="144"/>
        <end position="161"/>
    </location>
</feature>
<evidence type="ECO:0000259" key="9">
    <source>
        <dbReference type="Pfam" id="PF13231"/>
    </source>
</evidence>
<keyword evidence="5 8" id="KW-0812">Transmembrane</keyword>
<feature type="transmembrane region" description="Helical" evidence="8">
    <location>
        <begin position="305"/>
        <end position="324"/>
    </location>
</feature>
<feature type="transmembrane region" description="Helical" evidence="8">
    <location>
        <begin position="269"/>
        <end position="287"/>
    </location>
</feature>
<name>A0A0U4W4A3_9BACT</name>
<feature type="transmembrane region" description="Helical" evidence="8">
    <location>
        <begin position="82"/>
        <end position="104"/>
    </location>
</feature>
<keyword evidence="11" id="KW-1185">Reference proteome</keyword>
<keyword evidence="6 8" id="KW-1133">Transmembrane helix</keyword>
<reference evidence="11" key="2">
    <citation type="journal article" date="2016" name="Int. J. Syst. Evol. Microbiol.">
        <title>Caldimicrobium thiodismutans sp. nov., a sulfur-disproportionating bacterium isolated from a hot spring.</title>
        <authorList>
            <person name="Kojima H."/>
            <person name="Umezawa K."/>
            <person name="Fukui M."/>
        </authorList>
    </citation>
    <scope>NUCLEOTIDE SEQUENCE [LARGE SCALE GENOMIC DNA]</scope>
    <source>
        <strain evidence="11">TF1</strain>
    </source>
</reference>
<organism evidence="10 11">
    <name type="scientific">Caldimicrobium thiodismutans</name>
    <dbReference type="NCBI Taxonomy" id="1653476"/>
    <lineage>
        <taxon>Bacteria</taxon>
        <taxon>Pseudomonadati</taxon>
        <taxon>Thermodesulfobacteriota</taxon>
        <taxon>Thermodesulfobacteria</taxon>
        <taxon>Thermodesulfobacteriales</taxon>
        <taxon>Thermodesulfobacteriaceae</taxon>
        <taxon>Caldimicrobium</taxon>
    </lineage>
</organism>
<dbReference type="STRING" id="1653476.THC_1552"/>
<evidence type="ECO:0000256" key="4">
    <source>
        <dbReference type="ARBA" id="ARBA00022679"/>
    </source>
</evidence>
<dbReference type="Proteomes" id="UP000068196">
    <property type="component" value="Chromosome"/>
</dbReference>